<organism evidence="4 5">
    <name type="scientific">Nitrosospira multiformis</name>
    <dbReference type="NCBI Taxonomy" id="1231"/>
    <lineage>
        <taxon>Bacteria</taxon>
        <taxon>Pseudomonadati</taxon>
        <taxon>Pseudomonadota</taxon>
        <taxon>Betaproteobacteria</taxon>
        <taxon>Nitrosomonadales</taxon>
        <taxon>Nitrosomonadaceae</taxon>
        <taxon>Nitrosospira</taxon>
    </lineage>
</organism>
<accession>A0A1H8Q2U9</accession>
<name>A0A1H8Q2U9_9PROT</name>
<feature type="coiled-coil region" evidence="2">
    <location>
        <begin position="21"/>
        <end position="48"/>
    </location>
</feature>
<reference evidence="4 5" key="1">
    <citation type="submission" date="2016-10" db="EMBL/GenBank/DDBJ databases">
        <authorList>
            <person name="de Groot N.N."/>
        </authorList>
    </citation>
    <scope>NUCLEOTIDE SEQUENCE [LARGE SCALE GENOMIC DNA]</scope>
    <source>
        <strain evidence="4 5">Nl18</strain>
    </source>
</reference>
<evidence type="ECO:0000313" key="4">
    <source>
        <dbReference type="EMBL" id="SEO48406.1"/>
    </source>
</evidence>
<dbReference type="EMBL" id="FOCT01000026">
    <property type="protein sequence ID" value="SEO48406.1"/>
    <property type="molecule type" value="Genomic_DNA"/>
</dbReference>
<evidence type="ECO:0000259" key="3">
    <source>
        <dbReference type="Pfam" id="PF05065"/>
    </source>
</evidence>
<keyword evidence="2" id="KW-0175">Coiled coil</keyword>
<dbReference type="NCBIfam" id="TIGR01554">
    <property type="entry name" value="major_cap_HK97"/>
    <property type="match status" value="1"/>
</dbReference>
<dbReference type="Gene3D" id="3.30.2320.10">
    <property type="entry name" value="hypothetical protein PF0899 domain"/>
    <property type="match status" value="1"/>
</dbReference>
<dbReference type="InterPro" id="IPR024455">
    <property type="entry name" value="Phage_capsid"/>
</dbReference>
<sequence length="367" mass="38604">MSYESINGALVGIESELKSFTDRAEKRIEALSRKQRELSDELLEVRQRQSAPGPEASGLSGHKSIGAQVWAGMESNRDLLAKTKSLRLEIKAAADLITTDNVGKVVSGGLALPLGAALGIQTGLPAREVSGITSFEYSRYTGVQGAAAVQAGEGGAKAPIRPDFTPVQQAAITIAGFTKVSKQSLSDSAELKTAIDVTLQRSIAQALDDTLVNGSATPAFEGFNTLGTSYTSLLYPSLADAASEAVATMQEAGFQPNVVAFRPSDFLGVQLAKTTEGEYLAGPYLQPLPESLRGLRVVLSPNVPSGKVMVADTAYLELLVVDNFSVEVGYVNDDFTKNIATILGEVRVIPTFRAVGAARVITPKAAA</sequence>
<feature type="domain" description="Phage capsid-like C-terminal" evidence="3">
    <location>
        <begin position="133"/>
        <end position="348"/>
    </location>
</feature>
<dbReference type="AlphaFoldDB" id="A0A1H8Q2U9"/>
<dbReference type="Proteomes" id="UP000183898">
    <property type="component" value="Unassembled WGS sequence"/>
</dbReference>
<evidence type="ECO:0000313" key="5">
    <source>
        <dbReference type="Proteomes" id="UP000183898"/>
    </source>
</evidence>
<evidence type="ECO:0000256" key="1">
    <source>
        <dbReference type="ARBA" id="ARBA00004328"/>
    </source>
</evidence>
<proteinExistence type="predicted"/>
<dbReference type="SUPFAM" id="SSF56563">
    <property type="entry name" value="Major capsid protein gp5"/>
    <property type="match status" value="1"/>
</dbReference>
<comment type="subcellular location">
    <subcellularLocation>
        <location evidence="1">Virion</location>
    </subcellularLocation>
</comment>
<dbReference type="Gene3D" id="3.30.2400.10">
    <property type="entry name" value="Major capsid protein gp5"/>
    <property type="match status" value="1"/>
</dbReference>
<dbReference type="RefSeq" id="WP_175463305.1">
    <property type="nucleotide sequence ID" value="NZ_FOCT01000026.1"/>
</dbReference>
<gene>
    <name evidence="4" type="ORF">SAMN05216404_1265</name>
</gene>
<evidence type="ECO:0000256" key="2">
    <source>
        <dbReference type="SAM" id="Coils"/>
    </source>
</evidence>
<protein>
    <submittedName>
        <fullName evidence="4">Phage major capsid protein, HK97 family</fullName>
    </submittedName>
</protein>
<dbReference type="Pfam" id="PF05065">
    <property type="entry name" value="Phage_capsid"/>
    <property type="match status" value="1"/>
</dbReference>
<dbReference type="InterPro" id="IPR054612">
    <property type="entry name" value="Phage_capsid-like_C"/>
</dbReference>